<dbReference type="OrthoDB" id="9760034at2"/>
<dbReference type="SUPFAM" id="SSF46785">
    <property type="entry name" value="Winged helix' DNA-binding domain"/>
    <property type="match status" value="1"/>
</dbReference>
<keyword evidence="7" id="KW-0378">Hydrolase</keyword>
<dbReference type="EMBL" id="NEKC01000001">
    <property type="protein sequence ID" value="OTA30225.1"/>
    <property type="molecule type" value="Genomic_DNA"/>
</dbReference>
<dbReference type="Pfam" id="PF00271">
    <property type="entry name" value="Helicase_C"/>
    <property type="match status" value="1"/>
</dbReference>
<dbReference type="FunFam" id="3.40.50.300:FF:001389">
    <property type="entry name" value="ATP-dependent DNA helicase RecQ"/>
    <property type="match status" value="1"/>
</dbReference>
<keyword evidence="6" id="KW-0227">DNA damage</keyword>
<keyword evidence="8 20" id="KW-0347">Helicase</keyword>
<dbReference type="SMART" id="SM00341">
    <property type="entry name" value="HRDC"/>
    <property type="match status" value="1"/>
</dbReference>
<organism evidence="20 21">
    <name type="scientific">Alloscardovia macacae</name>
    <dbReference type="NCBI Taxonomy" id="1160091"/>
    <lineage>
        <taxon>Bacteria</taxon>
        <taxon>Bacillati</taxon>
        <taxon>Actinomycetota</taxon>
        <taxon>Actinomycetes</taxon>
        <taxon>Bifidobacteriales</taxon>
        <taxon>Bifidobacteriaceae</taxon>
        <taxon>Alloscardovia</taxon>
    </lineage>
</organism>
<comment type="catalytic activity">
    <reaction evidence="15">
        <text>Couples ATP hydrolysis with the unwinding of duplex DNA by translocating in the 3'-5' direction.</text>
        <dbReference type="EC" id="5.6.2.4"/>
    </reaction>
</comment>
<keyword evidence="5" id="KW-0547">Nucleotide-binding</keyword>
<keyword evidence="14" id="KW-0413">Isomerase</keyword>
<dbReference type="InterPro" id="IPR010997">
    <property type="entry name" value="HRDC-like_sf"/>
</dbReference>
<evidence type="ECO:0000259" key="17">
    <source>
        <dbReference type="PROSITE" id="PS50967"/>
    </source>
</evidence>
<comment type="cofactor">
    <cofactor evidence="2">
        <name>Zn(2+)</name>
        <dbReference type="ChEBI" id="CHEBI:29105"/>
    </cofactor>
</comment>
<comment type="similarity">
    <text evidence="3">Belongs to the helicase family. RecQ subfamily.</text>
</comment>
<dbReference type="GO" id="GO:0043138">
    <property type="term" value="F:3'-5' DNA helicase activity"/>
    <property type="evidence" value="ECO:0007669"/>
    <property type="project" value="UniProtKB-EC"/>
</dbReference>
<evidence type="ECO:0000313" key="21">
    <source>
        <dbReference type="Proteomes" id="UP000243540"/>
    </source>
</evidence>
<evidence type="ECO:0000256" key="9">
    <source>
        <dbReference type="ARBA" id="ARBA00022833"/>
    </source>
</evidence>
<dbReference type="GO" id="GO:0009432">
    <property type="term" value="P:SOS response"/>
    <property type="evidence" value="ECO:0007669"/>
    <property type="project" value="UniProtKB-UniRule"/>
</dbReference>
<sequence>MIEGRNRRMEMESSMQTKEQILKDVYGYTSFRQGQGEIIDTILEGRDVLAIMPTSAGKSLCYQIPALMLPGITLVISPLISLMKDQVDSLRGNGIQASFLNSTLAEDEVRSIYQSLRAGATRILYVAPERLANPGFLDFIASFPVSFISVDEAHCISSWGHDFRPAYRSILGFIEALSARIGYRPRIAAFTGTATKEVQKDIVQQLNMSANHGEVVLSFDRPNLYFAVEEPRSGAEKLARIKELLGAHPEPTIIYCRTRRAVESVAAKLQKAGYNADFYHAGLEPDERSRIQDAFQYGEVDVMVATNAFGMGIDKPDVRQVIHYGISDSLEAYYQEAGRAGRDGQKSRCTLFYSGADVVDAKRRISLENDPLAASKLDAMLRYTQTAGCLRRCILEYFGEQTHEDCGDCSNCLDEGERIDISLESRKILACVYRIKERFGYSVGVGKVAAVLRGSTAADILSKHFDEVSTYGIMSEESEATIRQYIQVLVASGYLQVSGEYAVLELTPRGYEQFSVRAPIKIRKRPERGAATAAVSRGERSIGGRTARVQKAEELTSDYPESLYDALRAKRLEAAREVGRPAFMIFSDKTLQDMAARQPLTEAEFSEVYGVGAQKTKQYAAAFTAVVAEWKHENE</sequence>
<dbReference type="SMART" id="SM00956">
    <property type="entry name" value="RQC"/>
    <property type="match status" value="1"/>
</dbReference>
<evidence type="ECO:0000256" key="4">
    <source>
        <dbReference type="ARBA" id="ARBA00022723"/>
    </source>
</evidence>
<dbReference type="CDD" id="cd18794">
    <property type="entry name" value="SF2_C_RecQ"/>
    <property type="match status" value="1"/>
</dbReference>
<dbReference type="NCBIfam" id="TIGR00614">
    <property type="entry name" value="recQ_fam"/>
    <property type="match status" value="1"/>
</dbReference>
<dbReference type="PROSITE" id="PS50967">
    <property type="entry name" value="HRDC"/>
    <property type="match status" value="1"/>
</dbReference>
<dbReference type="PANTHER" id="PTHR13710">
    <property type="entry name" value="DNA HELICASE RECQ FAMILY MEMBER"/>
    <property type="match status" value="1"/>
</dbReference>
<dbReference type="GO" id="GO:0003677">
    <property type="term" value="F:DNA binding"/>
    <property type="evidence" value="ECO:0007669"/>
    <property type="project" value="UniProtKB-KW"/>
</dbReference>
<evidence type="ECO:0000256" key="16">
    <source>
        <dbReference type="NCBIfam" id="TIGR01389"/>
    </source>
</evidence>
<gene>
    <name evidence="20" type="ORF">B9T39_00530</name>
</gene>
<comment type="cofactor">
    <cofactor evidence="1">
        <name>Mg(2+)</name>
        <dbReference type="ChEBI" id="CHEBI:18420"/>
    </cofactor>
</comment>
<evidence type="ECO:0000256" key="3">
    <source>
        <dbReference type="ARBA" id="ARBA00005446"/>
    </source>
</evidence>
<keyword evidence="4" id="KW-0479">Metal-binding</keyword>
<dbReference type="InterPro" id="IPR036390">
    <property type="entry name" value="WH_DNA-bd_sf"/>
</dbReference>
<evidence type="ECO:0000256" key="13">
    <source>
        <dbReference type="ARBA" id="ARBA00023204"/>
    </source>
</evidence>
<evidence type="ECO:0000256" key="7">
    <source>
        <dbReference type="ARBA" id="ARBA00022801"/>
    </source>
</evidence>
<dbReference type="InterPro" id="IPR001650">
    <property type="entry name" value="Helicase_C-like"/>
</dbReference>
<dbReference type="InterPro" id="IPR006293">
    <property type="entry name" value="DNA_helicase_ATP-dep_RecQ_bac"/>
</dbReference>
<dbReference type="GO" id="GO:0005694">
    <property type="term" value="C:chromosome"/>
    <property type="evidence" value="ECO:0007669"/>
    <property type="project" value="TreeGrafter"/>
</dbReference>
<dbReference type="Proteomes" id="UP000243540">
    <property type="component" value="Unassembled WGS sequence"/>
</dbReference>
<protein>
    <recommendedName>
        <fullName evidence="16">DNA helicase RecQ</fullName>
        <ecNumber evidence="16">5.6.2.4</ecNumber>
    </recommendedName>
</protein>
<evidence type="ECO:0000256" key="10">
    <source>
        <dbReference type="ARBA" id="ARBA00022840"/>
    </source>
</evidence>
<dbReference type="AlphaFoldDB" id="A0A1Y2SZP9"/>
<evidence type="ECO:0000259" key="19">
    <source>
        <dbReference type="PROSITE" id="PS51194"/>
    </source>
</evidence>
<feature type="domain" description="HRDC" evidence="17">
    <location>
        <begin position="557"/>
        <end position="635"/>
    </location>
</feature>
<dbReference type="PANTHER" id="PTHR13710:SF105">
    <property type="entry name" value="ATP-DEPENDENT DNA HELICASE Q1"/>
    <property type="match status" value="1"/>
</dbReference>
<dbReference type="GO" id="GO:0006281">
    <property type="term" value="P:DNA repair"/>
    <property type="evidence" value="ECO:0007669"/>
    <property type="project" value="UniProtKB-KW"/>
</dbReference>
<evidence type="ECO:0000256" key="14">
    <source>
        <dbReference type="ARBA" id="ARBA00023235"/>
    </source>
</evidence>
<evidence type="ECO:0000256" key="1">
    <source>
        <dbReference type="ARBA" id="ARBA00001946"/>
    </source>
</evidence>
<dbReference type="InterPro" id="IPR004589">
    <property type="entry name" value="DNA_helicase_ATP-dep_RecQ"/>
</dbReference>
<dbReference type="Pfam" id="PF16124">
    <property type="entry name" value="RecQ_Zn_bind"/>
    <property type="match status" value="1"/>
</dbReference>
<keyword evidence="13" id="KW-0234">DNA repair</keyword>
<comment type="caution">
    <text evidence="20">The sequence shown here is derived from an EMBL/GenBank/DDBJ whole genome shotgun (WGS) entry which is preliminary data.</text>
</comment>
<dbReference type="SMART" id="SM00487">
    <property type="entry name" value="DEXDc"/>
    <property type="match status" value="1"/>
</dbReference>
<dbReference type="Pfam" id="PF09382">
    <property type="entry name" value="RQC"/>
    <property type="match status" value="1"/>
</dbReference>
<dbReference type="GO" id="GO:0009378">
    <property type="term" value="F:four-way junction helicase activity"/>
    <property type="evidence" value="ECO:0007669"/>
    <property type="project" value="TreeGrafter"/>
</dbReference>
<evidence type="ECO:0000256" key="5">
    <source>
        <dbReference type="ARBA" id="ARBA00022741"/>
    </source>
</evidence>
<evidence type="ECO:0000256" key="2">
    <source>
        <dbReference type="ARBA" id="ARBA00001947"/>
    </source>
</evidence>
<reference evidence="20 21" key="1">
    <citation type="submission" date="2017-04" db="EMBL/GenBank/DDBJ databases">
        <title>Draft genome sequences of Alloscardovia macacae UMA81211 and UMA81212 isolated from the feces of a rhesus macaque (Macaca mulatta).</title>
        <authorList>
            <person name="Albert K."/>
            <person name="Sela D.A."/>
        </authorList>
    </citation>
    <scope>NUCLEOTIDE SEQUENCE [LARGE SCALE GENOMIC DNA]</scope>
    <source>
        <strain evidence="20 21">UMA81212</strain>
    </source>
</reference>
<dbReference type="SUPFAM" id="SSF47819">
    <property type="entry name" value="HRDC-like"/>
    <property type="match status" value="1"/>
</dbReference>
<dbReference type="GO" id="GO:0006260">
    <property type="term" value="P:DNA replication"/>
    <property type="evidence" value="ECO:0007669"/>
    <property type="project" value="InterPro"/>
</dbReference>
<evidence type="ECO:0000256" key="8">
    <source>
        <dbReference type="ARBA" id="ARBA00022806"/>
    </source>
</evidence>
<dbReference type="GO" id="GO:0046872">
    <property type="term" value="F:metal ion binding"/>
    <property type="evidence" value="ECO:0007669"/>
    <property type="project" value="UniProtKB-KW"/>
</dbReference>
<dbReference type="PROSITE" id="PS51192">
    <property type="entry name" value="HELICASE_ATP_BIND_1"/>
    <property type="match status" value="1"/>
</dbReference>
<dbReference type="SUPFAM" id="SSF52540">
    <property type="entry name" value="P-loop containing nucleoside triphosphate hydrolases"/>
    <property type="match status" value="1"/>
</dbReference>
<feature type="domain" description="Helicase ATP-binding" evidence="18">
    <location>
        <begin position="39"/>
        <end position="212"/>
    </location>
</feature>
<dbReference type="InterPro" id="IPR044876">
    <property type="entry name" value="HRDC_dom_sf"/>
</dbReference>
<accession>A0A1Y2SZP9</accession>
<name>A0A1Y2SZP9_9BIFI</name>
<dbReference type="Gene3D" id="1.10.10.10">
    <property type="entry name" value="Winged helix-like DNA-binding domain superfamily/Winged helix DNA-binding domain"/>
    <property type="match status" value="1"/>
</dbReference>
<dbReference type="Pfam" id="PF00570">
    <property type="entry name" value="HRDC"/>
    <property type="match status" value="1"/>
</dbReference>
<dbReference type="InterPro" id="IPR002121">
    <property type="entry name" value="HRDC_dom"/>
</dbReference>
<evidence type="ECO:0000313" key="20">
    <source>
        <dbReference type="EMBL" id="OTA30225.1"/>
    </source>
</evidence>
<evidence type="ECO:0000259" key="18">
    <source>
        <dbReference type="PROSITE" id="PS51192"/>
    </source>
</evidence>
<keyword evidence="9" id="KW-0862">Zinc</keyword>
<dbReference type="InterPro" id="IPR032284">
    <property type="entry name" value="RecQ_Zn-bd"/>
</dbReference>
<dbReference type="InterPro" id="IPR018982">
    <property type="entry name" value="RQC_domain"/>
</dbReference>
<evidence type="ECO:0000256" key="11">
    <source>
        <dbReference type="ARBA" id="ARBA00023125"/>
    </source>
</evidence>
<dbReference type="Gene3D" id="3.40.50.300">
    <property type="entry name" value="P-loop containing nucleotide triphosphate hydrolases"/>
    <property type="match status" value="2"/>
</dbReference>
<dbReference type="InterPro" id="IPR036388">
    <property type="entry name" value="WH-like_DNA-bd_sf"/>
</dbReference>
<evidence type="ECO:0000256" key="6">
    <source>
        <dbReference type="ARBA" id="ARBA00022763"/>
    </source>
</evidence>
<dbReference type="CDD" id="cd17920">
    <property type="entry name" value="DEXHc_RecQ"/>
    <property type="match status" value="1"/>
</dbReference>
<dbReference type="Pfam" id="PF00270">
    <property type="entry name" value="DEAD"/>
    <property type="match status" value="1"/>
</dbReference>
<dbReference type="GO" id="GO:0016787">
    <property type="term" value="F:hydrolase activity"/>
    <property type="evidence" value="ECO:0007669"/>
    <property type="project" value="UniProtKB-KW"/>
</dbReference>
<dbReference type="NCBIfam" id="TIGR01389">
    <property type="entry name" value="recQ"/>
    <property type="match status" value="1"/>
</dbReference>
<keyword evidence="10" id="KW-0067">ATP-binding</keyword>
<dbReference type="GO" id="GO:0005524">
    <property type="term" value="F:ATP binding"/>
    <property type="evidence" value="ECO:0007669"/>
    <property type="project" value="UniProtKB-KW"/>
</dbReference>
<dbReference type="InterPro" id="IPR027417">
    <property type="entry name" value="P-loop_NTPase"/>
</dbReference>
<keyword evidence="11" id="KW-0238">DNA-binding</keyword>
<feature type="domain" description="Helicase C-terminal" evidence="19">
    <location>
        <begin position="240"/>
        <end position="385"/>
    </location>
</feature>
<dbReference type="STRING" id="1160091.B9T39_00530"/>
<dbReference type="GO" id="GO:0005737">
    <property type="term" value="C:cytoplasm"/>
    <property type="evidence" value="ECO:0007669"/>
    <property type="project" value="TreeGrafter"/>
</dbReference>
<dbReference type="Gene3D" id="1.10.150.80">
    <property type="entry name" value="HRDC domain"/>
    <property type="match status" value="1"/>
</dbReference>
<dbReference type="SMART" id="SM00490">
    <property type="entry name" value="HELICc"/>
    <property type="match status" value="1"/>
</dbReference>
<dbReference type="GO" id="GO:0006310">
    <property type="term" value="P:DNA recombination"/>
    <property type="evidence" value="ECO:0007669"/>
    <property type="project" value="UniProtKB-UniRule"/>
</dbReference>
<dbReference type="InterPro" id="IPR011545">
    <property type="entry name" value="DEAD/DEAH_box_helicase_dom"/>
</dbReference>
<evidence type="ECO:0000256" key="12">
    <source>
        <dbReference type="ARBA" id="ARBA00023172"/>
    </source>
</evidence>
<keyword evidence="12" id="KW-0233">DNA recombination</keyword>
<evidence type="ECO:0000256" key="15">
    <source>
        <dbReference type="ARBA" id="ARBA00034617"/>
    </source>
</evidence>
<dbReference type="InterPro" id="IPR014001">
    <property type="entry name" value="Helicase_ATP-bd"/>
</dbReference>
<dbReference type="EC" id="5.6.2.4" evidence="16"/>
<dbReference type="PROSITE" id="PS51194">
    <property type="entry name" value="HELICASE_CTER"/>
    <property type="match status" value="1"/>
</dbReference>
<proteinExistence type="inferred from homology"/>